<evidence type="ECO:0000259" key="2">
    <source>
        <dbReference type="Pfam" id="PF02517"/>
    </source>
</evidence>
<feature type="domain" description="CAAX prenyl protease 2/Lysostaphin resistance protein A-like" evidence="2">
    <location>
        <begin position="132"/>
        <end position="240"/>
    </location>
</feature>
<keyword evidence="3" id="KW-0645">Protease</keyword>
<comment type="caution">
    <text evidence="3">The sequence shown here is derived from an EMBL/GenBank/DDBJ whole genome shotgun (WGS) entry which is preliminary data.</text>
</comment>
<dbReference type="EMBL" id="JACRVF010000002">
    <property type="protein sequence ID" value="MBC5993205.1"/>
    <property type="molecule type" value="Genomic_DNA"/>
</dbReference>
<keyword evidence="1" id="KW-0812">Transmembrane</keyword>
<keyword evidence="1" id="KW-0472">Membrane</keyword>
<feature type="transmembrane region" description="Helical" evidence="1">
    <location>
        <begin position="171"/>
        <end position="192"/>
    </location>
</feature>
<evidence type="ECO:0000256" key="1">
    <source>
        <dbReference type="SAM" id="Phobius"/>
    </source>
</evidence>
<keyword evidence="3" id="KW-0378">Hydrolase</keyword>
<feature type="transmembrane region" description="Helical" evidence="1">
    <location>
        <begin position="17"/>
        <end position="37"/>
    </location>
</feature>
<dbReference type="GO" id="GO:0008237">
    <property type="term" value="F:metallopeptidase activity"/>
    <property type="evidence" value="ECO:0007669"/>
    <property type="project" value="UniProtKB-KW"/>
</dbReference>
<protein>
    <submittedName>
        <fullName evidence="3">CPBP family intramembrane metalloprotease</fullName>
    </submittedName>
</protein>
<sequence>MKKLFLYLEDILMSRKWVLLFVTLSIAVVPTLTNLLFTSDKLRALLDNQLYFVGLGVVVYTIWLTLLYYLKKKDTIKFRHLSLTRSEITKGLLLSVVIYIGVNIALIAGVLLKGESLALAKSFWSVSGVAKALGVFFFNILLGAFIEELLCRAYLIPQGYLLLQKKIKYKVVALLAAVILTQLIFALAHLPAELFRFEKSLASIVSNQGQLFMSGLILSLVYLRTRNVVFVAVFHALMNYKLPIIDATDADFKFYYLVGAFVVAVFWDKIMKPVGAGKQVSTEADFVPGNLA</sequence>
<feature type="transmembrane region" description="Helical" evidence="1">
    <location>
        <begin position="91"/>
        <end position="112"/>
    </location>
</feature>
<dbReference type="GO" id="GO:0080120">
    <property type="term" value="P:CAAX-box protein maturation"/>
    <property type="evidence" value="ECO:0007669"/>
    <property type="project" value="UniProtKB-ARBA"/>
</dbReference>
<feature type="transmembrane region" description="Helical" evidence="1">
    <location>
        <begin position="132"/>
        <end position="150"/>
    </location>
</feature>
<name>A0A923SNH5_9BACT</name>
<organism evidence="3 4">
    <name type="scientific">Pontibacter cellulosilyticus</name>
    <dbReference type="NCBI Taxonomy" id="1720253"/>
    <lineage>
        <taxon>Bacteria</taxon>
        <taxon>Pseudomonadati</taxon>
        <taxon>Bacteroidota</taxon>
        <taxon>Cytophagia</taxon>
        <taxon>Cytophagales</taxon>
        <taxon>Hymenobacteraceae</taxon>
        <taxon>Pontibacter</taxon>
    </lineage>
</organism>
<dbReference type="RefSeq" id="WP_187067208.1">
    <property type="nucleotide sequence ID" value="NZ_JACRVF010000002.1"/>
</dbReference>
<dbReference type="AlphaFoldDB" id="A0A923SNH5"/>
<feature type="transmembrane region" description="Helical" evidence="1">
    <location>
        <begin position="212"/>
        <end position="238"/>
    </location>
</feature>
<feature type="transmembrane region" description="Helical" evidence="1">
    <location>
        <begin position="49"/>
        <end position="70"/>
    </location>
</feature>
<accession>A0A923SNH5</accession>
<keyword evidence="1" id="KW-1133">Transmembrane helix</keyword>
<feature type="transmembrane region" description="Helical" evidence="1">
    <location>
        <begin position="250"/>
        <end position="267"/>
    </location>
</feature>
<dbReference type="InterPro" id="IPR003675">
    <property type="entry name" value="Rce1/LyrA-like_dom"/>
</dbReference>
<reference evidence="3" key="1">
    <citation type="submission" date="2020-08" db="EMBL/GenBank/DDBJ databases">
        <title>Pontibacter sp. SD6 16S ribosomal RNA gene Genome sequencing and assembly.</title>
        <authorList>
            <person name="Kang M."/>
        </authorList>
    </citation>
    <scope>NUCLEOTIDE SEQUENCE</scope>
    <source>
        <strain evidence="3">SD6</strain>
    </source>
</reference>
<evidence type="ECO:0000313" key="3">
    <source>
        <dbReference type="EMBL" id="MBC5993205.1"/>
    </source>
</evidence>
<evidence type="ECO:0000313" key="4">
    <source>
        <dbReference type="Proteomes" id="UP000603640"/>
    </source>
</evidence>
<gene>
    <name evidence="3" type="ORF">H8S84_10200</name>
</gene>
<dbReference type="Pfam" id="PF02517">
    <property type="entry name" value="Rce1-like"/>
    <property type="match status" value="1"/>
</dbReference>
<dbReference type="GO" id="GO:0004175">
    <property type="term" value="F:endopeptidase activity"/>
    <property type="evidence" value="ECO:0007669"/>
    <property type="project" value="UniProtKB-ARBA"/>
</dbReference>
<keyword evidence="4" id="KW-1185">Reference proteome</keyword>
<keyword evidence="3" id="KW-0482">Metalloprotease</keyword>
<dbReference type="Proteomes" id="UP000603640">
    <property type="component" value="Unassembled WGS sequence"/>
</dbReference>
<proteinExistence type="predicted"/>